<proteinExistence type="predicted"/>
<protein>
    <recommendedName>
        <fullName evidence="5">Myosin heavy chain</fullName>
    </recommendedName>
</protein>
<sequence>MTINSKSTKAEILAAYKALEKDNKVFESEAKRAKTTQQNRTSSPNNTSNNIKSDQVLGMIQQQIEQRNISKTIKILEQLQVGFGGAVGSLSEQLIAEATTLEEIRELITEEQQQLVELHDLETIKDDTIDDLIEQYQTNHKEFSEEFTIESENKRQEIAELIKTWNKEQETHKRDIQSRNEERKKTKQRDTEEYQYNVDLDRDLDEEEYEQEKQERYKLLDTTRQELEEQWQTKEKAIADQEKEYREAKEQVTEFEEKLRKKVKQGEEEGKGIGNYQAKVKQDLRKKEIEGENQNYQLRIQSLEQTINSQEARIAKLTQQLDAAQIQVQDLAVKAIEGTANRKSYEAMKEIAMEQAKTQQKGK</sequence>
<keyword evidence="1" id="KW-0175">Coiled coil</keyword>
<feature type="compositionally biased region" description="Low complexity" evidence="2">
    <location>
        <begin position="35"/>
        <end position="50"/>
    </location>
</feature>
<organism evidence="3 4">
    <name type="scientific">Hyella patelloides LEGE 07179</name>
    <dbReference type="NCBI Taxonomy" id="945734"/>
    <lineage>
        <taxon>Bacteria</taxon>
        <taxon>Bacillati</taxon>
        <taxon>Cyanobacteriota</taxon>
        <taxon>Cyanophyceae</taxon>
        <taxon>Pleurocapsales</taxon>
        <taxon>Hyellaceae</taxon>
        <taxon>Hyella</taxon>
    </lineage>
</organism>
<keyword evidence="4" id="KW-1185">Reference proteome</keyword>
<evidence type="ECO:0000256" key="2">
    <source>
        <dbReference type="SAM" id="MobiDB-lite"/>
    </source>
</evidence>
<reference evidence="3 4" key="1">
    <citation type="submission" date="2019-01" db="EMBL/GenBank/DDBJ databases">
        <authorList>
            <person name="Brito A."/>
        </authorList>
    </citation>
    <scope>NUCLEOTIDE SEQUENCE [LARGE SCALE GENOMIC DNA]</scope>
    <source>
        <strain evidence="3">1</strain>
    </source>
</reference>
<dbReference type="EMBL" id="CAACVJ010000579">
    <property type="protein sequence ID" value="VEP17499.1"/>
    <property type="molecule type" value="Genomic_DNA"/>
</dbReference>
<dbReference type="OrthoDB" id="479613at2"/>
<evidence type="ECO:0000313" key="3">
    <source>
        <dbReference type="EMBL" id="VEP17499.1"/>
    </source>
</evidence>
<feature type="region of interest" description="Disordered" evidence="2">
    <location>
        <begin position="28"/>
        <end position="53"/>
    </location>
</feature>
<evidence type="ECO:0008006" key="5">
    <source>
        <dbReference type="Google" id="ProtNLM"/>
    </source>
</evidence>
<accession>A0A563W1B5</accession>
<feature type="region of interest" description="Disordered" evidence="2">
    <location>
        <begin position="169"/>
        <end position="196"/>
    </location>
</feature>
<dbReference type="Proteomes" id="UP000320055">
    <property type="component" value="Unassembled WGS sequence"/>
</dbReference>
<evidence type="ECO:0000256" key="1">
    <source>
        <dbReference type="SAM" id="Coils"/>
    </source>
</evidence>
<name>A0A563W1B5_9CYAN</name>
<dbReference type="RefSeq" id="WP_144867140.1">
    <property type="nucleotide sequence ID" value="NZ_LR213821.1"/>
</dbReference>
<gene>
    <name evidence="3" type="ORF">H1P_620008</name>
</gene>
<feature type="compositionally biased region" description="Basic and acidic residues" evidence="2">
    <location>
        <begin position="169"/>
        <end position="192"/>
    </location>
</feature>
<dbReference type="AlphaFoldDB" id="A0A563W1B5"/>
<feature type="coiled-coil region" evidence="1">
    <location>
        <begin position="210"/>
        <end position="334"/>
    </location>
</feature>
<evidence type="ECO:0000313" key="4">
    <source>
        <dbReference type="Proteomes" id="UP000320055"/>
    </source>
</evidence>